<name>A0ACB8UZY1_9EURO</name>
<dbReference type="EMBL" id="JALBCA010000024">
    <property type="protein sequence ID" value="KAI2389411.1"/>
    <property type="molecule type" value="Genomic_DNA"/>
</dbReference>
<accession>A0ACB8UZY1</accession>
<organism evidence="1">
    <name type="scientific">Ophidiomyces ophidiicola</name>
    <dbReference type="NCBI Taxonomy" id="1387563"/>
    <lineage>
        <taxon>Eukaryota</taxon>
        <taxon>Fungi</taxon>
        <taxon>Dikarya</taxon>
        <taxon>Ascomycota</taxon>
        <taxon>Pezizomycotina</taxon>
        <taxon>Eurotiomycetes</taxon>
        <taxon>Eurotiomycetidae</taxon>
        <taxon>Onygenales</taxon>
        <taxon>Onygenaceae</taxon>
        <taxon>Ophidiomyces</taxon>
    </lineage>
</organism>
<gene>
    <name evidence="1" type="primary">TPM2</name>
    <name evidence="1" type="ORF">LOY88_002130</name>
</gene>
<sequence>MSGMGAQFLAKHKQLQETNDSLRDEVVQLKDEIKLLKEQNQEQERQISELSQGKELLGSDIERVRGQLGEAKEALDAGAQDNAKLKALESRVELLQAELDETFVAAQAANKSRQEAELTAEHFERQAKSAESQAKVWETKHDEISQKYSDLQAEMKELENTLNSL</sequence>
<reference evidence="1" key="1">
    <citation type="journal article" date="2022" name="bioRxiv">
        <title>Population genetic analysis of Ophidiomyces ophidiicola, the causative agent of snake fungal disease, indicates recent introductions to the USA.</title>
        <authorList>
            <person name="Ladner J.T."/>
            <person name="Palmer J.M."/>
            <person name="Ettinger C.L."/>
            <person name="Stajich J.E."/>
            <person name="Farrell T.M."/>
            <person name="Glorioso B.M."/>
            <person name="Lawson B."/>
            <person name="Price S.J."/>
            <person name="Stengle A.G."/>
            <person name="Grear D.A."/>
            <person name="Lorch J.M."/>
        </authorList>
    </citation>
    <scope>NUCLEOTIDE SEQUENCE</scope>
    <source>
        <strain evidence="1">NWHC 24266-5</strain>
    </source>
</reference>
<evidence type="ECO:0000313" key="1">
    <source>
        <dbReference type="EMBL" id="KAI2389411.1"/>
    </source>
</evidence>
<comment type="caution">
    <text evidence="1">The sequence shown here is derived from an EMBL/GenBank/DDBJ whole genome shotgun (WGS) entry which is preliminary data.</text>
</comment>
<protein>
    <submittedName>
        <fullName evidence="1">Tropomyosin-2</fullName>
    </submittedName>
</protein>
<proteinExistence type="predicted"/>